<dbReference type="AlphaFoldDB" id="A0A8S1R556"/>
<evidence type="ECO:0000313" key="2">
    <source>
        <dbReference type="Proteomes" id="UP000692954"/>
    </source>
</evidence>
<comment type="caution">
    <text evidence="1">The sequence shown here is derived from an EMBL/GenBank/DDBJ whole genome shotgun (WGS) entry which is preliminary data.</text>
</comment>
<sequence length="109" mass="12760">MKKYYNNQEIFNKKNIIEVLYVFIRRNQKLKVIKKLRKSVSGQPVAKDSFLSSDSKIDKKLRISCLQQLVQINKGGKLQNLWSSIGFRNTVQQQILQFIKQPNKILPVP</sequence>
<reference evidence="1" key="1">
    <citation type="submission" date="2021-01" db="EMBL/GenBank/DDBJ databases">
        <authorList>
            <consortium name="Genoscope - CEA"/>
            <person name="William W."/>
        </authorList>
    </citation>
    <scope>NUCLEOTIDE SEQUENCE</scope>
</reference>
<proteinExistence type="predicted"/>
<evidence type="ECO:0000313" key="1">
    <source>
        <dbReference type="EMBL" id="CAD8122497.1"/>
    </source>
</evidence>
<dbReference type="EMBL" id="CAJJDN010000139">
    <property type="protein sequence ID" value="CAD8122497.1"/>
    <property type="molecule type" value="Genomic_DNA"/>
</dbReference>
<gene>
    <name evidence="1" type="ORF">PSON_ATCC_30995.1.T1390009</name>
</gene>
<dbReference type="Proteomes" id="UP000692954">
    <property type="component" value="Unassembled WGS sequence"/>
</dbReference>
<keyword evidence="2" id="KW-1185">Reference proteome</keyword>
<organism evidence="1 2">
    <name type="scientific">Paramecium sonneborni</name>
    <dbReference type="NCBI Taxonomy" id="65129"/>
    <lineage>
        <taxon>Eukaryota</taxon>
        <taxon>Sar</taxon>
        <taxon>Alveolata</taxon>
        <taxon>Ciliophora</taxon>
        <taxon>Intramacronucleata</taxon>
        <taxon>Oligohymenophorea</taxon>
        <taxon>Peniculida</taxon>
        <taxon>Parameciidae</taxon>
        <taxon>Paramecium</taxon>
    </lineage>
</organism>
<name>A0A8S1R556_9CILI</name>
<accession>A0A8S1R556</accession>
<protein>
    <submittedName>
        <fullName evidence="1">Uncharacterized protein</fullName>
    </submittedName>
</protein>